<dbReference type="SUPFAM" id="SSF81338">
    <property type="entry name" value="Aquaporin-like"/>
    <property type="match status" value="1"/>
</dbReference>
<dbReference type="Pfam" id="PF00230">
    <property type="entry name" value="MIP"/>
    <property type="match status" value="1"/>
</dbReference>
<feature type="region of interest" description="Disordered" evidence="7">
    <location>
        <begin position="292"/>
        <end position="411"/>
    </location>
</feature>
<accession>A0ABR1XF93</accession>
<keyword evidence="4 8" id="KW-1133">Transmembrane helix</keyword>
<evidence type="ECO:0000256" key="2">
    <source>
        <dbReference type="ARBA" id="ARBA00006175"/>
    </source>
</evidence>
<comment type="subcellular location">
    <subcellularLocation>
        <location evidence="1">Membrane</location>
        <topology evidence="1">Multi-pass membrane protein</topology>
    </subcellularLocation>
</comment>
<protein>
    <submittedName>
        <fullName evidence="9">Aquaporin-like protein</fullName>
    </submittedName>
</protein>
<name>A0ABR1XF93_9PEZI</name>
<feature type="compositionally biased region" description="Basic and acidic residues" evidence="7">
    <location>
        <begin position="324"/>
        <end position="338"/>
    </location>
</feature>
<dbReference type="Gene3D" id="1.20.1080.10">
    <property type="entry name" value="Glycerol uptake facilitator protein"/>
    <property type="match status" value="1"/>
</dbReference>
<reference evidence="9 10" key="1">
    <citation type="journal article" date="2022" name="G3 (Bethesda)">
        <title>Enemy or ally: a genomic approach to elucidate the lifestyle of Phyllosticta citrichinaensis.</title>
        <authorList>
            <person name="Buijs V.A."/>
            <person name="Groenewald J.Z."/>
            <person name="Haridas S."/>
            <person name="LaButti K.M."/>
            <person name="Lipzen A."/>
            <person name="Martin F.M."/>
            <person name="Barry K."/>
            <person name="Grigoriev I.V."/>
            <person name="Crous P.W."/>
            <person name="Seidl M.F."/>
        </authorList>
    </citation>
    <scope>NUCLEOTIDE SEQUENCE [LARGE SCALE GENOMIC DNA]</scope>
    <source>
        <strain evidence="9 10">CBS 129764</strain>
    </source>
</reference>
<feature type="transmembrane region" description="Helical" evidence="8">
    <location>
        <begin position="90"/>
        <end position="110"/>
    </location>
</feature>
<organism evidence="9 10">
    <name type="scientific">Phyllosticta citrichinensis</name>
    <dbReference type="NCBI Taxonomy" id="1130410"/>
    <lineage>
        <taxon>Eukaryota</taxon>
        <taxon>Fungi</taxon>
        <taxon>Dikarya</taxon>
        <taxon>Ascomycota</taxon>
        <taxon>Pezizomycotina</taxon>
        <taxon>Dothideomycetes</taxon>
        <taxon>Dothideomycetes incertae sedis</taxon>
        <taxon>Botryosphaeriales</taxon>
        <taxon>Phyllostictaceae</taxon>
        <taxon>Phyllosticta</taxon>
    </lineage>
</organism>
<dbReference type="InterPro" id="IPR034294">
    <property type="entry name" value="Aquaporin_transptr"/>
</dbReference>
<evidence type="ECO:0000256" key="7">
    <source>
        <dbReference type="SAM" id="MobiDB-lite"/>
    </source>
</evidence>
<evidence type="ECO:0000256" key="1">
    <source>
        <dbReference type="ARBA" id="ARBA00004141"/>
    </source>
</evidence>
<sequence>MYTNPPAVTPIVLPGMRVKTSEVPPPRPLRGFSWLPTTIKNHFIAMIGEFTGTFLFLFFAFAATQVANAGAAAAAEVADTAVADAPNTPVLLYISLAFGFSLAVNVWVFFRISGGLFNPAVTLGLCLIGAVGWLRGFLVVLAQIAGAIASAAVVSALFPGDLAVRTTLGGGTSIVRGLFIEMFLTLQLIFTIFMLAAEKHKGTFLAPVGIGLSLFIAELAGVYFTGGSLNPARSFGPDVILHTFNGYHWIYWVGPALGALLAVLLYRTIKVLEYETANPGADDDHEAQVFYPDENTGARNPASAAARYDGPYAAPGESNLVGRSHSDPDPLLEKDSPPLRRQASFEGAAPPGSVTSATSSGTVARHQVDRGDSSGSAFPAGVNQESYGGASARPWRASPEAERGLVGVRKS</sequence>
<dbReference type="Proteomes" id="UP001456524">
    <property type="component" value="Unassembled WGS sequence"/>
</dbReference>
<keyword evidence="3 6" id="KW-0812">Transmembrane</keyword>
<keyword evidence="5 8" id="KW-0472">Membrane</keyword>
<feature type="transmembrane region" description="Helical" evidence="8">
    <location>
        <begin position="139"/>
        <end position="158"/>
    </location>
</feature>
<keyword evidence="6" id="KW-0813">Transport</keyword>
<evidence type="ECO:0000256" key="4">
    <source>
        <dbReference type="ARBA" id="ARBA00022989"/>
    </source>
</evidence>
<evidence type="ECO:0000313" key="9">
    <source>
        <dbReference type="EMBL" id="KAK8151755.1"/>
    </source>
</evidence>
<dbReference type="PRINTS" id="PR00783">
    <property type="entry name" value="MINTRINSICP"/>
</dbReference>
<dbReference type="PANTHER" id="PTHR19139:SF199">
    <property type="entry name" value="MIP17260P"/>
    <property type="match status" value="1"/>
</dbReference>
<feature type="compositionally biased region" description="Low complexity" evidence="7">
    <location>
        <begin position="348"/>
        <end position="364"/>
    </location>
</feature>
<gene>
    <name evidence="9" type="ORF">IWX90DRAFT_89721</name>
</gene>
<dbReference type="PANTHER" id="PTHR19139">
    <property type="entry name" value="AQUAPORIN TRANSPORTER"/>
    <property type="match status" value="1"/>
</dbReference>
<evidence type="ECO:0000256" key="8">
    <source>
        <dbReference type="SAM" id="Phobius"/>
    </source>
</evidence>
<feature type="transmembrane region" description="Helical" evidence="8">
    <location>
        <begin position="246"/>
        <end position="266"/>
    </location>
</feature>
<comment type="similarity">
    <text evidence="2 6">Belongs to the MIP/aquaporin (TC 1.A.8) family.</text>
</comment>
<evidence type="ECO:0000256" key="5">
    <source>
        <dbReference type="ARBA" id="ARBA00023136"/>
    </source>
</evidence>
<evidence type="ECO:0000256" key="6">
    <source>
        <dbReference type="RuleBase" id="RU000477"/>
    </source>
</evidence>
<feature type="transmembrane region" description="Helical" evidence="8">
    <location>
        <begin position="204"/>
        <end position="226"/>
    </location>
</feature>
<keyword evidence="10" id="KW-1185">Reference proteome</keyword>
<comment type="caution">
    <text evidence="9">The sequence shown here is derived from an EMBL/GenBank/DDBJ whole genome shotgun (WGS) entry which is preliminary data.</text>
</comment>
<dbReference type="InterPro" id="IPR023271">
    <property type="entry name" value="Aquaporin-like"/>
</dbReference>
<dbReference type="EMBL" id="JBBWUH010000016">
    <property type="protein sequence ID" value="KAK8151755.1"/>
    <property type="molecule type" value="Genomic_DNA"/>
</dbReference>
<feature type="transmembrane region" description="Helical" evidence="8">
    <location>
        <begin position="178"/>
        <end position="197"/>
    </location>
</feature>
<evidence type="ECO:0000256" key="3">
    <source>
        <dbReference type="ARBA" id="ARBA00022692"/>
    </source>
</evidence>
<evidence type="ECO:0000313" key="10">
    <source>
        <dbReference type="Proteomes" id="UP001456524"/>
    </source>
</evidence>
<proteinExistence type="inferred from homology"/>
<feature type="transmembrane region" description="Helical" evidence="8">
    <location>
        <begin position="116"/>
        <end position="134"/>
    </location>
</feature>
<dbReference type="InterPro" id="IPR000425">
    <property type="entry name" value="MIP"/>
</dbReference>